<reference evidence="1" key="1">
    <citation type="journal article" date="2011" name="PLoS Biol.">
        <title>Gene gain and loss during evolution of obligate parasitism in the white rust pathogen of Arabidopsis thaliana.</title>
        <authorList>
            <person name="Kemen E."/>
            <person name="Gardiner A."/>
            <person name="Schultz-Larsen T."/>
            <person name="Kemen A.C."/>
            <person name="Balmuth A.L."/>
            <person name="Robert-Seilaniantz A."/>
            <person name="Bailey K."/>
            <person name="Holub E."/>
            <person name="Studholme D.J."/>
            <person name="Maclean D."/>
            <person name="Jones J.D."/>
        </authorList>
    </citation>
    <scope>NUCLEOTIDE SEQUENCE</scope>
</reference>
<dbReference type="PANTHER" id="PTHR35506:SF1">
    <property type="entry name" value="OS02G0135600 PROTEIN"/>
    <property type="match status" value="1"/>
</dbReference>
<name>F0WGM0_9STRA</name>
<dbReference type="AlphaFoldDB" id="F0WGM0"/>
<protein>
    <submittedName>
        <fullName evidence="1">Uncharacterized protein AlNc14C92G5748</fullName>
    </submittedName>
</protein>
<gene>
    <name evidence="1" type="primary">AlNc14C92G5748</name>
    <name evidence="1" type="ORF">ALNC14_065270</name>
</gene>
<dbReference type="PANTHER" id="PTHR35506">
    <property type="entry name" value="OS02G0135600 PROTEIN"/>
    <property type="match status" value="1"/>
</dbReference>
<proteinExistence type="predicted"/>
<evidence type="ECO:0000313" key="1">
    <source>
        <dbReference type="EMBL" id="CCA20384.1"/>
    </source>
</evidence>
<reference evidence="1" key="2">
    <citation type="submission" date="2011-02" db="EMBL/GenBank/DDBJ databases">
        <authorList>
            <person name="MacLean D."/>
        </authorList>
    </citation>
    <scope>NUCLEOTIDE SEQUENCE</scope>
</reference>
<organism evidence="1">
    <name type="scientific">Albugo laibachii Nc14</name>
    <dbReference type="NCBI Taxonomy" id="890382"/>
    <lineage>
        <taxon>Eukaryota</taxon>
        <taxon>Sar</taxon>
        <taxon>Stramenopiles</taxon>
        <taxon>Oomycota</taxon>
        <taxon>Peronosporomycetes</taxon>
        <taxon>Albuginales</taxon>
        <taxon>Albuginaceae</taxon>
        <taxon>Albugo</taxon>
    </lineage>
</organism>
<dbReference type="HOGENOM" id="CLU_097736_0_0_1"/>
<sequence>MKMLAQNALLIYIDDIDASGSGGLIRSDALDTFASLGCNGVLISSECQTPDPSACLKALLGVSASGECAYPRMNVVFYSDHQTARKAIPERFHMINEVGDAEILECVKSSLSKGSNTLVFLHLAETHLDLLDSLVRYYVSDEVNAAQVFVSVVQNASSRMEEYVSNATISNVYRPRQSFTKVDGAYVDDNTAPQYFVLSYFQHNRIRKDDVKRYELSEFAHRNGYGSMNLRALIKEIAFRLGCTPKYGA</sequence>
<dbReference type="EMBL" id="FR824137">
    <property type="protein sequence ID" value="CCA20384.1"/>
    <property type="molecule type" value="Genomic_DNA"/>
</dbReference>
<accession>F0WGM0</accession>